<proteinExistence type="predicted"/>
<sequence>MKSSNLEYSDPEYSDPEFLVFEFENDYKKNFNNEEIELNEEEVSQLIYEYSSFYDLQWDNKASSGQLPYYSGEIKNEMSDSDISDSDIGNNTSISEPLNKLNNKLKDMKNMNAYEYLHFLAVHKYLTAIFNHKELYSCIDLSFEISQQVFQHGPWIARHIRERITAKRFHNYVQNNILPHITSSRTSTSLETTQTWLHRLSLVYKPHQQSVY</sequence>
<keyword evidence="2" id="KW-1185">Reference proteome</keyword>
<dbReference type="EMBL" id="WTPW01002441">
    <property type="protein sequence ID" value="KAF0382062.1"/>
    <property type="molecule type" value="Genomic_DNA"/>
</dbReference>
<dbReference type="OrthoDB" id="10560412at2759"/>
<organism evidence="1 2">
    <name type="scientific">Gigaspora margarita</name>
    <dbReference type="NCBI Taxonomy" id="4874"/>
    <lineage>
        <taxon>Eukaryota</taxon>
        <taxon>Fungi</taxon>
        <taxon>Fungi incertae sedis</taxon>
        <taxon>Mucoromycota</taxon>
        <taxon>Glomeromycotina</taxon>
        <taxon>Glomeromycetes</taxon>
        <taxon>Diversisporales</taxon>
        <taxon>Gigasporaceae</taxon>
        <taxon>Gigaspora</taxon>
    </lineage>
</organism>
<accession>A0A8H3X044</accession>
<name>A0A8H3X044_GIGMA</name>
<dbReference type="AlphaFoldDB" id="A0A8H3X044"/>
<dbReference type="Proteomes" id="UP000439903">
    <property type="component" value="Unassembled WGS sequence"/>
</dbReference>
<protein>
    <submittedName>
        <fullName evidence="1">Uncharacterized protein</fullName>
    </submittedName>
</protein>
<evidence type="ECO:0000313" key="2">
    <source>
        <dbReference type="Proteomes" id="UP000439903"/>
    </source>
</evidence>
<evidence type="ECO:0000313" key="1">
    <source>
        <dbReference type="EMBL" id="KAF0382062.1"/>
    </source>
</evidence>
<gene>
    <name evidence="1" type="ORF">F8M41_012011</name>
</gene>
<reference evidence="1 2" key="1">
    <citation type="journal article" date="2019" name="Environ. Microbiol.">
        <title>At the nexus of three kingdoms: the genome of the mycorrhizal fungus Gigaspora margarita provides insights into plant, endobacterial and fungal interactions.</title>
        <authorList>
            <person name="Venice F."/>
            <person name="Ghignone S."/>
            <person name="Salvioli di Fossalunga A."/>
            <person name="Amselem J."/>
            <person name="Novero M."/>
            <person name="Xianan X."/>
            <person name="Sedzielewska Toro K."/>
            <person name="Morin E."/>
            <person name="Lipzen A."/>
            <person name="Grigoriev I.V."/>
            <person name="Henrissat B."/>
            <person name="Martin F.M."/>
            <person name="Bonfante P."/>
        </authorList>
    </citation>
    <scope>NUCLEOTIDE SEQUENCE [LARGE SCALE GENOMIC DNA]</scope>
    <source>
        <strain evidence="1 2">BEG34</strain>
    </source>
</reference>
<comment type="caution">
    <text evidence="1">The sequence shown here is derived from an EMBL/GenBank/DDBJ whole genome shotgun (WGS) entry which is preliminary data.</text>
</comment>